<dbReference type="AlphaFoldDB" id="A0AAX4IJY0"/>
<sequence length="117" mass="12519">MALKSPRIISAEVTKIRELSPRRIPLNEDINAVSQNERGDTVWYLPGLSTEGAVQVWEGEGDRVGNVSACCSGPGLWAERRRTSRSGGKGVERLKGCPGGGVTDIILLSGQASEEVQ</sequence>
<reference evidence="2" key="1">
    <citation type="journal article" date="2023" name="bioRxiv">
        <title>Complete genome of the Medicago anthracnose fungus, Colletotrichum destructivum, reveals a mini-chromosome-like region within a core chromosome.</title>
        <authorList>
            <person name="Lapalu N."/>
            <person name="Simon A."/>
            <person name="Lu A."/>
            <person name="Plaumann P.-L."/>
            <person name="Amselem J."/>
            <person name="Pigne S."/>
            <person name="Auger A."/>
            <person name="Koch C."/>
            <person name="Dallery J.-F."/>
            <person name="O'Connell R.J."/>
        </authorList>
    </citation>
    <scope>NUCLEOTIDE SEQUENCE [LARGE SCALE GENOMIC DNA]</scope>
    <source>
        <strain evidence="2">CBS 520.97</strain>
    </source>
</reference>
<gene>
    <name evidence="1" type="ORF">CDEST_08245</name>
</gene>
<evidence type="ECO:0000313" key="2">
    <source>
        <dbReference type="Proteomes" id="UP001322277"/>
    </source>
</evidence>
<protein>
    <submittedName>
        <fullName evidence="1">Uncharacterized protein</fullName>
    </submittedName>
</protein>
<keyword evidence="2" id="KW-1185">Reference proteome</keyword>
<proteinExistence type="predicted"/>
<dbReference type="Proteomes" id="UP001322277">
    <property type="component" value="Chromosome 5"/>
</dbReference>
<dbReference type="KEGG" id="cdet:87944748"/>
<accession>A0AAX4IJY0</accession>
<dbReference type="EMBL" id="CP137309">
    <property type="protein sequence ID" value="WQF83231.1"/>
    <property type="molecule type" value="Genomic_DNA"/>
</dbReference>
<dbReference type="RefSeq" id="XP_062780455.1">
    <property type="nucleotide sequence ID" value="XM_062924404.1"/>
</dbReference>
<dbReference type="GeneID" id="87944748"/>
<name>A0AAX4IJY0_9PEZI</name>
<organism evidence="1 2">
    <name type="scientific">Colletotrichum destructivum</name>
    <dbReference type="NCBI Taxonomy" id="34406"/>
    <lineage>
        <taxon>Eukaryota</taxon>
        <taxon>Fungi</taxon>
        <taxon>Dikarya</taxon>
        <taxon>Ascomycota</taxon>
        <taxon>Pezizomycotina</taxon>
        <taxon>Sordariomycetes</taxon>
        <taxon>Hypocreomycetidae</taxon>
        <taxon>Glomerellales</taxon>
        <taxon>Glomerellaceae</taxon>
        <taxon>Colletotrichum</taxon>
        <taxon>Colletotrichum destructivum species complex</taxon>
    </lineage>
</organism>
<evidence type="ECO:0000313" key="1">
    <source>
        <dbReference type="EMBL" id="WQF83231.1"/>
    </source>
</evidence>